<accession>A0AB38CSI0</accession>
<evidence type="ECO:0000313" key="4">
    <source>
        <dbReference type="Proteomes" id="UP000185210"/>
    </source>
</evidence>
<organism evidence="3 4">
    <name type="scientific">Mycobacteroides abscessus subsp. abscessus</name>
    <dbReference type="NCBI Taxonomy" id="1185650"/>
    <lineage>
        <taxon>Bacteria</taxon>
        <taxon>Bacillati</taxon>
        <taxon>Actinomycetota</taxon>
        <taxon>Actinomycetes</taxon>
        <taxon>Mycobacteriales</taxon>
        <taxon>Mycobacteriaceae</taxon>
        <taxon>Mycobacteroides</taxon>
        <taxon>Mycobacteroides abscessus</taxon>
    </lineage>
</organism>
<dbReference type="Proteomes" id="UP000185210">
    <property type="component" value="Unassembled WGS sequence"/>
</dbReference>
<feature type="transmembrane region" description="Helical" evidence="2">
    <location>
        <begin position="330"/>
        <end position="349"/>
    </location>
</feature>
<name>A0AB38CSI0_9MYCO</name>
<keyword evidence="2" id="KW-0472">Membrane</keyword>
<evidence type="ECO:0000313" key="3">
    <source>
        <dbReference type="EMBL" id="SIA09296.1"/>
    </source>
</evidence>
<feature type="transmembrane region" description="Helical" evidence="2">
    <location>
        <begin position="192"/>
        <end position="214"/>
    </location>
</feature>
<proteinExistence type="predicted"/>
<feature type="transmembrane region" description="Helical" evidence="2">
    <location>
        <begin position="98"/>
        <end position="116"/>
    </location>
</feature>
<feature type="compositionally biased region" description="Low complexity" evidence="1">
    <location>
        <begin position="576"/>
        <end position="591"/>
    </location>
</feature>
<gene>
    <name evidence="3" type="ORF">SAMEA2070301_00220</name>
</gene>
<reference evidence="3 4" key="1">
    <citation type="submission" date="2016-11" db="EMBL/GenBank/DDBJ databases">
        <authorList>
            <consortium name="Pathogen Informatics"/>
        </authorList>
    </citation>
    <scope>NUCLEOTIDE SEQUENCE [LARGE SCALE GENOMIC DNA]</scope>
    <source>
        <strain evidence="3 4">104</strain>
    </source>
</reference>
<sequence length="620" mass="64599">MRRIGLIPPLYALALAAAVTAPLAAPGYLLIRDAVSTPRSYVTDAALGVGEAAPRAVPQDFFIAVMTVLVDGGVLVKMLLALGLWLGGWGAARLAAQLVPAAGIPGELVAATIAIWNPYVAERLLQGHWSLLVGYGCLPWIALTVIRLRTATNLGAWCPLAFWIAVAGLTPTGTVLALIVGLAAATDRRSRVGVLAISVLAAMPWLVASGLGAAVPAGDAAGVHAFAARAEPGLGTLGSLASLGGMWNASAVPASRTTLFALVFSVVLLIVVAVGAAVLWRARKALGLLGIAVAAVIIPALLATGPGLTLTTWLITEVPGLGILRDGQKWVALAMPAYAVAGAAAVIAVRERSSQYLAAGLACAALIFTLPDLAWGVGGRMTAVKYPSGWNAVAAHINADPHPVAVLPPETMRQYPWGPSSIPVLDPFPRWIRADTVSSGDLRVDGHDVRGDGTRGRQVEELLRAGAAPRELAAHGVGWVVVQADTPGQQAVSSKTLAQLDTAYRDGDIALYRVPGPWNPIAAPPGRRAAVIAAHLVWIALLAGAGSPCFAASTRGRWGRVAPRIPRSVHLIEPHPAQPRAAAPQPNCPAQSDRPKRESPPIRWMRLRGAWPPTRPPRQR</sequence>
<feature type="transmembrane region" description="Helical" evidence="2">
    <location>
        <begin position="259"/>
        <end position="279"/>
    </location>
</feature>
<keyword evidence="2" id="KW-0812">Transmembrane</keyword>
<dbReference type="EMBL" id="FSHM01000001">
    <property type="protein sequence ID" value="SIA09296.1"/>
    <property type="molecule type" value="Genomic_DNA"/>
</dbReference>
<evidence type="ECO:0000256" key="1">
    <source>
        <dbReference type="SAM" id="MobiDB-lite"/>
    </source>
</evidence>
<feature type="transmembrane region" description="Helical" evidence="2">
    <location>
        <begin position="356"/>
        <end position="378"/>
    </location>
</feature>
<feature type="region of interest" description="Disordered" evidence="1">
    <location>
        <begin position="576"/>
        <end position="620"/>
    </location>
</feature>
<dbReference type="AlphaFoldDB" id="A0AB38CSI0"/>
<feature type="transmembrane region" description="Helical" evidence="2">
    <location>
        <begin position="286"/>
        <end position="310"/>
    </location>
</feature>
<feature type="transmembrane region" description="Helical" evidence="2">
    <location>
        <begin position="61"/>
        <end position="86"/>
    </location>
</feature>
<comment type="caution">
    <text evidence="3">The sequence shown here is derived from an EMBL/GenBank/DDBJ whole genome shotgun (WGS) entry which is preliminary data.</text>
</comment>
<protein>
    <submittedName>
        <fullName evidence="3">Membrane protein</fullName>
    </submittedName>
</protein>
<feature type="transmembrane region" description="Helical" evidence="2">
    <location>
        <begin position="160"/>
        <end position="186"/>
    </location>
</feature>
<keyword evidence="2" id="KW-1133">Transmembrane helix</keyword>
<feature type="transmembrane region" description="Helical" evidence="2">
    <location>
        <begin position="128"/>
        <end position="148"/>
    </location>
</feature>
<evidence type="ECO:0000256" key="2">
    <source>
        <dbReference type="SAM" id="Phobius"/>
    </source>
</evidence>